<gene>
    <name evidence="1" type="ORF">R3P38DRAFT_2767697</name>
    <name evidence="2" type="ORF">R3P38DRAFT_2767700</name>
</gene>
<proteinExistence type="predicted"/>
<evidence type="ECO:0000313" key="3">
    <source>
        <dbReference type="Proteomes" id="UP001362999"/>
    </source>
</evidence>
<reference evidence="1 3" key="1">
    <citation type="journal article" date="2024" name="J Genomics">
        <title>Draft genome sequencing and assembly of Favolaschia claudopus CIRM-BRFM 2984 isolated from oak limbs.</title>
        <authorList>
            <person name="Navarro D."/>
            <person name="Drula E."/>
            <person name="Chaduli D."/>
            <person name="Cazenave R."/>
            <person name="Ahrendt S."/>
            <person name="Wang J."/>
            <person name="Lipzen A."/>
            <person name="Daum C."/>
            <person name="Barry K."/>
            <person name="Grigoriev I.V."/>
            <person name="Favel A."/>
            <person name="Rosso M.N."/>
            <person name="Martin F."/>
        </authorList>
    </citation>
    <scope>NUCLEOTIDE SEQUENCE [LARGE SCALE GENOMIC DNA]</scope>
    <source>
        <strain evidence="1 3">CIRM-BRFM 2984</strain>
    </source>
</reference>
<dbReference type="EMBL" id="JAWWNJ010000013">
    <property type="protein sequence ID" value="KAK7042075.1"/>
    <property type="molecule type" value="Genomic_DNA"/>
</dbReference>
<dbReference type="Proteomes" id="UP001362999">
    <property type="component" value="Unassembled WGS sequence"/>
</dbReference>
<organism evidence="1 3">
    <name type="scientific">Favolaschia claudopus</name>
    <dbReference type="NCBI Taxonomy" id="2862362"/>
    <lineage>
        <taxon>Eukaryota</taxon>
        <taxon>Fungi</taxon>
        <taxon>Dikarya</taxon>
        <taxon>Basidiomycota</taxon>
        <taxon>Agaricomycotina</taxon>
        <taxon>Agaricomycetes</taxon>
        <taxon>Agaricomycetidae</taxon>
        <taxon>Agaricales</taxon>
        <taxon>Marasmiineae</taxon>
        <taxon>Mycenaceae</taxon>
        <taxon>Favolaschia</taxon>
    </lineage>
</organism>
<sequence>MICVDYGFRQDGTASNLLLPAQIAQKRDTGSVTLRSWPFQLNAAHTLFLRESGRRQANPRPPSLKQHVHARMLKSVDSGSCWERRAAARRNWYKQIGAGVETLTPGDSPGLHELCCSLAPYGFDYIEMIPASRDSSFDYIEIVPASGVPTVEVKAIARRRATERRYGYEYTEMRPATMYPVTHFSSDPSRISDIFGKLIFCRPASNFREVASKEDIIRELVQLPMNFQTTISSISLINLAPAKTSRKSSI</sequence>
<evidence type="ECO:0000313" key="2">
    <source>
        <dbReference type="EMBL" id="KAK7042078.1"/>
    </source>
</evidence>
<name>A0AAW0CSZ6_9AGAR</name>
<accession>A0AAW0CSZ6</accession>
<dbReference type="AlphaFoldDB" id="A0AAW0CSZ6"/>
<keyword evidence="3" id="KW-1185">Reference proteome</keyword>
<evidence type="ECO:0000313" key="1">
    <source>
        <dbReference type="EMBL" id="KAK7042075.1"/>
    </source>
</evidence>
<comment type="caution">
    <text evidence="1">The sequence shown here is derived from an EMBL/GenBank/DDBJ whole genome shotgun (WGS) entry which is preliminary data.</text>
</comment>
<protein>
    <submittedName>
        <fullName evidence="1">Uncharacterized protein</fullName>
    </submittedName>
</protein>
<dbReference type="EMBL" id="JAWWNJ010000013">
    <property type="protein sequence ID" value="KAK7042078.1"/>
    <property type="molecule type" value="Genomic_DNA"/>
</dbReference>